<evidence type="ECO:0000313" key="1">
    <source>
        <dbReference type="EMBL" id="SEP43350.1"/>
    </source>
</evidence>
<dbReference type="STRING" id="394193.SAMN04489732_10926"/>
<evidence type="ECO:0000313" key="2">
    <source>
        <dbReference type="Proteomes" id="UP000198582"/>
    </source>
</evidence>
<proteinExistence type="predicted"/>
<dbReference type="OrthoDB" id="3628932at2"/>
<dbReference type="AlphaFoldDB" id="A0A1H8XTK6"/>
<organism evidence="1 2">
    <name type="scientific">Amycolatopsis saalfeldensis</name>
    <dbReference type="NCBI Taxonomy" id="394193"/>
    <lineage>
        <taxon>Bacteria</taxon>
        <taxon>Bacillati</taxon>
        <taxon>Actinomycetota</taxon>
        <taxon>Actinomycetes</taxon>
        <taxon>Pseudonocardiales</taxon>
        <taxon>Pseudonocardiaceae</taxon>
        <taxon>Amycolatopsis</taxon>
    </lineage>
</organism>
<evidence type="ECO:0008006" key="3">
    <source>
        <dbReference type="Google" id="ProtNLM"/>
    </source>
</evidence>
<accession>A0A1H8XTK6</accession>
<reference evidence="1 2" key="1">
    <citation type="submission" date="2016-10" db="EMBL/GenBank/DDBJ databases">
        <authorList>
            <person name="de Groot N.N."/>
        </authorList>
    </citation>
    <scope>NUCLEOTIDE SEQUENCE [LARGE SCALE GENOMIC DNA]</scope>
    <source>
        <strain evidence="1 2">DSM 44993</strain>
    </source>
</reference>
<name>A0A1H8XTK6_9PSEU</name>
<gene>
    <name evidence="1" type="ORF">SAMN04489732_10926</name>
</gene>
<keyword evidence="2" id="KW-1185">Reference proteome</keyword>
<dbReference type="Proteomes" id="UP000198582">
    <property type="component" value="Unassembled WGS sequence"/>
</dbReference>
<sequence>MTDQGPGPADPERDPHWELVRAAARHRVPTPAGLVERVLRSVSGVRGRRGAPPIALPSEGGSLSVSETVVVQLARAVAAEVAESADGVHVSAVALDDGELQVLATVRFGVAADEAAGLLRDRVTDELRRQLGSPPPTVNVHVVDVHPD</sequence>
<protein>
    <recommendedName>
        <fullName evidence="3">Asp23 family, cell envelope-related function</fullName>
    </recommendedName>
</protein>
<dbReference type="EMBL" id="FOEF01000009">
    <property type="protein sequence ID" value="SEP43350.1"/>
    <property type="molecule type" value="Genomic_DNA"/>
</dbReference>
<dbReference type="RefSeq" id="WP_091618677.1">
    <property type="nucleotide sequence ID" value="NZ_FOEF01000009.1"/>
</dbReference>